<comment type="caution">
    <text evidence="1">The sequence shown here is derived from an EMBL/GenBank/DDBJ whole genome shotgun (WGS) entry which is preliminary data.</text>
</comment>
<accession>A0AAE0QX67</accession>
<dbReference type="CDD" id="cd00037">
    <property type="entry name" value="CLECT"/>
    <property type="match status" value="1"/>
</dbReference>
<dbReference type="AlphaFoldDB" id="A0AAE0QX67"/>
<name>A0AAE0QX67_9TELE</name>
<reference evidence="1" key="1">
    <citation type="submission" date="2023-06" db="EMBL/GenBank/DDBJ databases">
        <title>Male Hemibagrus guttatus genome.</title>
        <authorList>
            <person name="Bian C."/>
        </authorList>
    </citation>
    <scope>NUCLEOTIDE SEQUENCE</scope>
    <source>
        <strain evidence="1">Male_cb2023</strain>
        <tissue evidence="1">Muscle</tissue>
    </source>
</reference>
<dbReference type="EMBL" id="JAUCMX010000009">
    <property type="protein sequence ID" value="KAK3535013.1"/>
    <property type="molecule type" value="Genomic_DNA"/>
</dbReference>
<protein>
    <submittedName>
        <fullName evidence="1">Uncharacterized protein</fullName>
    </submittedName>
</protein>
<keyword evidence="2" id="KW-1185">Reference proteome</keyword>
<gene>
    <name evidence="1" type="ORF">QTP70_001971</name>
</gene>
<organism evidence="1 2">
    <name type="scientific">Hemibagrus guttatus</name>
    <dbReference type="NCBI Taxonomy" id="175788"/>
    <lineage>
        <taxon>Eukaryota</taxon>
        <taxon>Metazoa</taxon>
        <taxon>Chordata</taxon>
        <taxon>Craniata</taxon>
        <taxon>Vertebrata</taxon>
        <taxon>Euteleostomi</taxon>
        <taxon>Actinopterygii</taxon>
        <taxon>Neopterygii</taxon>
        <taxon>Teleostei</taxon>
        <taxon>Ostariophysi</taxon>
        <taxon>Siluriformes</taxon>
        <taxon>Bagridae</taxon>
        <taxon>Hemibagrus</taxon>
    </lineage>
</organism>
<sequence length="147" mass="16840">MRLLMLHGPYGYWWDNPCGNLFPFICYNAHPVRERQILRLQVKSDLSIFDSDVQSAILELMARTIGHSTAALVATERHLWLNLTRIKDRDKSFLLDAPISPQGLFGETVSTVIDWHQEVKCESAEFMEFIIFQPHLSPQLTQGGKKG</sequence>
<dbReference type="Proteomes" id="UP001274896">
    <property type="component" value="Unassembled WGS sequence"/>
</dbReference>
<evidence type="ECO:0000313" key="1">
    <source>
        <dbReference type="EMBL" id="KAK3535013.1"/>
    </source>
</evidence>
<proteinExistence type="predicted"/>
<evidence type="ECO:0000313" key="2">
    <source>
        <dbReference type="Proteomes" id="UP001274896"/>
    </source>
</evidence>